<gene>
    <name evidence="4" type="ORF">TPAR_01031</name>
</gene>
<sequence length="246" mass="27330">MEDFMVETLARMVYGSNMVDRAGQDWDITLTKCKAIFRARKPNTTSMEELEGRIFHTPRVMSTNELPGPDVVKAGREAVLHAMAAKHTITELYLHSKILSEDIILACGIDASQGVPSAEYSGVYQCDIHTLIPYAMKNMITSLEQDIAAARAVQRMDPIELAAKYCHIFVNIHPFLDANGRMGRLILNALLLKYAGRVICLGDDDDNRDLYTRIAHSACCREADERDGFEGVDDNCGQSTTAGWQA</sequence>
<comment type="caution">
    <text evidence="4">The sequence shown here is derived from an EMBL/GenBank/DDBJ whole genome shotgun (WGS) entry which is preliminary data.</text>
</comment>
<evidence type="ECO:0000313" key="4">
    <source>
        <dbReference type="EMBL" id="POR38768.1"/>
    </source>
</evidence>
<dbReference type="AlphaFoldDB" id="A0A2S4L8J1"/>
<dbReference type="SUPFAM" id="SSF140931">
    <property type="entry name" value="Fic-like"/>
    <property type="match status" value="1"/>
</dbReference>
<evidence type="ECO:0000256" key="2">
    <source>
        <dbReference type="PIRSR" id="PIRSR640198-2"/>
    </source>
</evidence>
<name>A0A2S4L8J1_9HYPO</name>
<dbReference type="OrthoDB" id="439046at2759"/>
<dbReference type="Proteomes" id="UP000237481">
    <property type="component" value="Unassembled WGS sequence"/>
</dbReference>
<feature type="domain" description="Fido" evidence="3">
    <location>
        <begin position="99"/>
        <end position="234"/>
    </location>
</feature>
<dbReference type="InterPro" id="IPR036597">
    <property type="entry name" value="Fido-like_dom_sf"/>
</dbReference>
<proteinExistence type="predicted"/>
<protein>
    <recommendedName>
        <fullName evidence="3">Fido domain-containing protein</fullName>
    </recommendedName>
</protein>
<feature type="binding site" evidence="2">
    <location>
        <begin position="177"/>
        <end position="184"/>
    </location>
    <ligand>
        <name>ATP</name>
        <dbReference type="ChEBI" id="CHEBI:30616"/>
    </ligand>
</feature>
<dbReference type="PROSITE" id="PS51459">
    <property type="entry name" value="FIDO"/>
    <property type="match status" value="1"/>
</dbReference>
<evidence type="ECO:0000259" key="3">
    <source>
        <dbReference type="PROSITE" id="PS51459"/>
    </source>
</evidence>
<reference evidence="4 5" key="1">
    <citation type="submission" date="2018-01" db="EMBL/GenBank/DDBJ databases">
        <title>Harnessing the power of phylogenomics to disentangle the directionality and signatures of interkingdom host jumping in the parasitic fungal genus Tolypocladium.</title>
        <authorList>
            <person name="Quandt C.A."/>
            <person name="Patterson W."/>
            <person name="Spatafora J.W."/>
        </authorList>
    </citation>
    <scope>NUCLEOTIDE SEQUENCE [LARGE SCALE GENOMIC DNA]</scope>
    <source>
        <strain evidence="4 5">NRBC 100945</strain>
    </source>
</reference>
<keyword evidence="2" id="KW-0067">ATP-binding</keyword>
<dbReference type="EMBL" id="PKSG01000102">
    <property type="protein sequence ID" value="POR38768.1"/>
    <property type="molecule type" value="Genomic_DNA"/>
</dbReference>
<feature type="active site" evidence="1">
    <location>
        <position position="173"/>
    </location>
</feature>
<dbReference type="InterPro" id="IPR040198">
    <property type="entry name" value="Fido_containing"/>
</dbReference>
<dbReference type="GO" id="GO:0005524">
    <property type="term" value="F:ATP binding"/>
    <property type="evidence" value="ECO:0007669"/>
    <property type="project" value="UniProtKB-KW"/>
</dbReference>
<keyword evidence="5" id="KW-1185">Reference proteome</keyword>
<evidence type="ECO:0000313" key="5">
    <source>
        <dbReference type="Proteomes" id="UP000237481"/>
    </source>
</evidence>
<dbReference type="Pfam" id="PF02661">
    <property type="entry name" value="Fic"/>
    <property type="match status" value="1"/>
</dbReference>
<accession>A0A2S4L8J1</accession>
<dbReference type="Gene3D" id="1.10.3290.10">
    <property type="entry name" value="Fido-like domain"/>
    <property type="match status" value="1"/>
</dbReference>
<evidence type="ECO:0000256" key="1">
    <source>
        <dbReference type="PIRSR" id="PIRSR640198-1"/>
    </source>
</evidence>
<dbReference type="InterPro" id="IPR003812">
    <property type="entry name" value="Fido"/>
</dbReference>
<dbReference type="PANTHER" id="PTHR13504:SF38">
    <property type="entry name" value="FIDO DOMAIN-CONTAINING PROTEIN"/>
    <property type="match status" value="1"/>
</dbReference>
<keyword evidence="2" id="KW-0547">Nucleotide-binding</keyword>
<dbReference type="PANTHER" id="PTHR13504">
    <property type="entry name" value="FIDO DOMAIN-CONTAINING PROTEIN DDB_G0283145"/>
    <property type="match status" value="1"/>
</dbReference>
<organism evidence="4 5">
    <name type="scientific">Tolypocladium paradoxum</name>
    <dbReference type="NCBI Taxonomy" id="94208"/>
    <lineage>
        <taxon>Eukaryota</taxon>
        <taxon>Fungi</taxon>
        <taxon>Dikarya</taxon>
        <taxon>Ascomycota</taxon>
        <taxon>Pezizomycotina</taxon>
        <taxon>Sordariomycetes</taxon>
        <taxon>Hypocreomycetidae</taxon>
        <taxon>Hypocreales</taxon>
        <taxon>Ophiocordycipitaceae</taxon>
        <taxon>Tolypocladium</taxon>
    </lineage>
</organism>